<keyword evidence="1" id="KW-1133">Transmembrane helix</keyword>
<accession>A0A931HZP2</accession>
<dbReference type="PANTHER" id="PTHR38602">
    <property type="entry name" value="INNER MEMBRANE PROTEIN-RELATED"/>
    <property type="match status" value="1"/>
</dbReference>
<evidence type="ECO:0000313" key="2">
    <source>
        <dbReference type="EMBL" id="MBH0236719.1"/>
    </source>
</evidence>
<dbReference type="AlphaFoldDB" id="A0A931HZP2"/>
<keyword evidence="1" id="KW-0812">Transmembrane</keyword>
<comment type="caution">
    <text evidence="2">The sequence shown here is derived from an EMBL/GenBank/DDBJ whole genome shotgun (WGS) entry which is preliminary data.</text>
</comment>
<evidence type="ECO:0000256" key="1">
    <source>
        <dbReference type="SAM" id="Phobius"/>
    </source>
</evidence>
<keyword evidence="1" id="KW-0472">Membrane</keyword>
<reference evidence="2" key="1">
    <citation type="submission" date="2020-12" db="EMBL/GenBank/DDBJ databases">
        <title>Methylobrevis albus sp. nov., isolated from fresh water lack sediment.</title>
        <authorList>
            <person name="Zou Q."/>
        </authorList>
    </citation>
    <scope>NUCLEOTIDE SEQUENCE</scope>
    <source>
        <strain evidence="2">L22</strain>
    </source>
</reference>
<dbReference type="InterPro" id="IPR019201">
    <property type="entry name" value="DUF2065"/>
</dbReference>
<protein>
    <submittedName>
        <fullName evidence="2">DUF2065 domain-containing protein</fullName>
    </submittedName>
</protein>
<dbReference type="EMBL" id="JADZLT010000040">
    <property type="protein sequence ID" value="MBH0236719.1"/>
    <property type="molecule type" value="Genomic_DNA"/>
</dbReference>
<evidence type="ECO:0000313" key="3">
    <source>
        <dbReference type="Proteomes" id="UP000631694"/>
    </source>
</evidence>
<dbReference type="RefSeq" id="WP_197309821.1">
    <property type="nucleotide sequence ID" value="NZ_JADZLT010000040.1"/>
</dbReference>
<dbReference type="Pfam" id="PF09838">
    <property type="entry name" value="DUF2065"/>
    <property type="match status" value="1"/>
</dbReference>
<proteinExistence type="predicted"/>
<feature type="transmembrane region" description="Helical" evidence="1">
    <location>
        <begin position="44"/>
        <end position="60"/>
    </location>
</feature>
<gene>
    <name evidence="2" type="ORF">I5731_02695</name>
</gene>
<dbReference type="PANTHER" id="PTHR38602:SF1">
    <property type="entry name" value="INNER MEMBRANE PROTEIN"/>
    <property type="match status" value="1"/>
</dbReference>
<name>A0A931HZP2_9HYPH</name>
<dbReference type="Proteomes" id="UP000631694">
    <property type="component" value="Unassembled WGS sequence"/>
</dbReference>
<organism evidence="2 3">
    <name type="scientific">Methylobrevis albus</name>
    <dbReference type="NCBI Taxonomy" id="2793297"/>
    <lineage>
        <taxon>Bacteria</taxon>
        <taxon>Pseudomonadati</taxon>
        <taxon>Pseudomonadota</taxon>
        <taxon>Alphaproteobacteria</taxon>
        <taxon>Hyphomicrobiales</taxon>
        <taxon>Pleomorphomonadaceae</taxon>
        <taxon>Methylobrevis</taxon>
    </lineage>
</organism>
<keyword evidence="3" id="KW-1185">Reference proteome</keyword>
<sequence>MSDFIVALGLAIALEGCCYAAAPGAMKDFLKTVGGVGDNRLRQIGLGAMAIGVVLVWFIRG</sequence>